<accession>A0A6S7KN72</accession>
<evidence type="ECO:0000256" key="2">
    <source>
        <dbReference type="SAM" id="MobiDB-lite"/>
    </source>
</evidence>
<dbReference type="OrthoDB" id="5950867at2759"/>
<dbReference type="Gene3D" id="2.40.180.10">
    <property type="entry name" value="Catalase core domain"/>
    <property type="match status" value="2"/>
</dbReference>
<evidence type="ECO:0000313" key="4">
    <source>
        <dbReference type="Proteomes" id="UP001152795"/>
    </source>
</evidence>
<feature type="non-terminal residue" evidence="3">
    <location>
        <position position="201"/>
    </location>
</feature>
<comment type="caution">
    <text evidence="3">The sequence shown here is derived from an EMBL/GenBank/DDBJ whole genome shotgun (WGS) entry which is preliminary data.</text>
</comment>
<dbReference type="SUPFAM" id="SSF49723">
    <property type="entry name" value="Lipase/lipooxygenase domain (PLAT/LH2 domain)"/>
    <property type="match status" value="1"/>
</dbReference>
<evidence type="ECO:0000313" key="3">
    <source>
        <dbReference type="EMBL" id="CAB4043790.1"/>
    </source>
</evidence>
<dbReference type="PANTHER" id="PTHR45901:SF3">
    <property type="entry name" value="LIPOXYGENASE HOMOLOGY DOMAIN-CONTAINING PROTEIN 1"/>
    <property type="match status" value="1"/>
</dbReference>
<organism evidence="3 4">
    <name type="scientific">Paramuricea clavata</name>
    <name type="common">Red gorgonian</name>
    <name type="synonym">Violescent sea-whip</name>
    <dbReference type="NCBI Taxonomy" id="317549"/>
    <lineage>
        <taxon>Eukaryota</taxon>
        <taxon>Metazoa</taxon>
        <taxon>Cnidaria</taxon>
        <taxon>Anthozoa</taxon>
        <taxon>Octocorallia</taxon>
        <taxon>Malacalcyonacea</taxon>
        <taxon>Plexauridae</taxon>
        <taxon>Paramuricea</taxon>
    </lineage>
</organism>
<proteinExistence type="predicted"/>
<dbReference type="SMART" id="SM00308">
    <property type="entry name" value="LH2"/>
    <property type="match status" value="1"/>
</dbReference>
<evidence type="ECO:0000256" key="1">
    <source>
        <dbReference type="PROSITE-ProRule" id="PRU00152"/>
    </source>
</evidence>
<reference evidence="3" key="1">
    <citation type="submission" date="2020-04" db="EMBL/GenBank/DDBJ databases">
        <authorList>
            <person name="Alioto T."/>
            <person name="Alioto T."/>
            <person name="Gomez Garrido J."/>
        </authorList>
    </citation>
    <scope>NUCLEOTIDE SEQUENCE</scope>
    <source>
        <strain evidence="3">A484AB</strain>
    </source>
</reference>
<dbReference type="InterPro" id="IPR052970">
    <property type="entry name" value="Inner_ear_hair_cell_LOXHD"/>
</dbReference>
<protein>
    <submittedName>
        <fullName evidence="3">Lipoxygenase homology domain-containing 1-like</fullName>
    </submittedName>
</protein>
<feature type="region of interest" description="Disordered" evidence="2">
    <location>
        <begin position="177"/>
        <end position="201"/>
    </location>
</feature>
<keyword evidence="4" id="KW-1185">Reference proteome</keyword>
<comment type="caution">
    <text evidence="1">Lacks conserved residue(s) required for the propagation of feature annotation.</text>
</comment>
<dbReference type="CDD" id="cd01756">
    <property type="entry name" value="PLAT_repeat"/>
    <property type="match status" value="1"/>
</dbReference>
<sequence>HDGIDRKQGWFLLEILVKNTRNKKVWTFPCFQWLSLFESDCQIKRQLQANSGTSKPVKTVYEVTVETGDIRGAGTDAKVYMTLFGSKGTTPKVLLSNRDNDNFERGKTDRFKIKSTHLGALRKMIVEHDNTGFGPGWYLYKVTVIELVKGTVTYFPCDQWLDKDEGDGQIRRQLMAAKKSTDTRKGNRHYSSSMSIRSVEF</sequence>
<dbReference type="AlphaFoldDB" id="A0A6S7KN72"/>
<dbReference type="Pfam" id="PF01477">
    <property type="entry name" value="PLAT"/>
    <property type="match status" value="1"/>
</dbReference>
<dbReference type="Proteomes" id="UP001152795">
    <property type="component" value="Unassembled WGS sequence"/>
</dbReference>
<dbReference type="EMBL" id="CACRXK020033189">
    <property type="protein sequence ID" value="CAB4043790.1"/>
    <property type="molecule type" value="Genomic_DNA"/>
</dbReference>
<dbReference type="PROSITE" id="PS50095">
    <property type="entry name" value="PLAT"/>
    <property type="match status" value="2"/>
</dbReference>
<dbReference type="PANTHER" id="PTHR45901">
    <property type="entry name" value="PROTEIN CBG12474"/>
    <property type="match status" value="1"/>
</dbReference>
<gene>
    <name evidence="3" type="ORF">PACLA_8A082369</name>
</gene>
<name>A0A6S7KN72_PARCT</name>
<dbReference type="InterPro" id="IPR001024">
    <property type="entry name" value="PLAT/LH2_dom"/>
</dbReference>
<dbReference type="InterPro" id="IPR036392">
    <property type="entry name" value="PLAT/LH2_dom_sf"/>
</dbReference>
<feature type="compositionally biased region" description="Polar residues" evidence="2">
    <location>
        <begin position="189"/>
        <end position="201"/>
    </location>
</feature>